<dbReference type="EMBL" id="KN832018">
    <property type="protein sequence ID" value="KIN98207.1"/>
    <property type="molecule type" value="Genomic_DNA"/>
</dbReference>
<reference evidence="2" key="2">
    <citation type="submission" date="2015-01" db="EMBL/GenBank/DDBJ databases">
        <title>Evolutionary Origins and Diversification of the Mycorrhizal Mutualists.</title>
        <authorList>
            <consortium name="DOE Joint Genome Institute"/>
            <consortium name="Mycorrhizal Genomics Consortium"/>
            <person name="Kohler A."/>
            <person name="Kuo A."/>
            <person name="Nagy L.G."/>
            <person name="Floudas D."/>
            <person name="Copeland A."/>
            <person name="Barry K.W."/>
            <person name="Cichocki N."/>
            <person name="Veneault-Fourrey C."/>
            <person name="LaButti K."/>
            <person name="Lindquist E.A."/>
            <person name="Lipzen A."/>
            <person name="Lundell T."/>
            <person name="Morin E."/>
            <person name="Murat C."/>
            <person name="Riley R."/>
            <person name="Ohm R."/>
            <person name="Sun H."/>
            <person name="Tunlid A."/>
            <person name="Henrissat B."/>
            <person name="Grigoriev I.V."/>
            <person name="Hibbett D.S."/>
            <person name="Martin F."/>
        </authorList>
    </citation>
    <scope>NUCLEOTIDE SEQUENCE [LARGE SCALE GENOMIC DNA]</scope>
    <source>
        <strain evidence="2">Marx 270</strain>
    </source>
</reference>
<protein>
    <submittedName>
        <fullName evidence="1">Uncharacterized protein</fullName>
    </submittedName>
</protein>
<sequence>MISRSATQAAAPNGQQDFPTLVFREVVQRRKIIQCLCKSSLVRSGTKAKWHLAGVSTYVSFDV</sequence>
<evidence type="ECO:0000313" key="2">
    <source>
        <dbReference type="Proteomes" id="UP000054217"/>
    </source>
</evidence>
<dbReference type="Proteomes" id="UP000054217">
    <property type="component" value="Unassembled WGS sequence"/>
</dbReference>
<feature type="non-terminal residue" evidence="1">
    <location>
        <position position="63"/>
    </location>
</feature>
<organism evidence="1 2">
    <name type="scientific">Pisolithus tinctorius Marx 270</name>
    <dbReference type="NCBI Taxonomy" id="870435"/>
    <lineage>
        <taxon>Eukaryota</taxon>
        <taxon>Fungi</taxon>
        <taxon>Dikarya</taxon>
        <taxon>Basidiomycota</taxon>
        <taxon>Agaricomycotina</taxon>
        <taxon>Agaricomycetes</taxon>
        <taxon>Agaricomycetidae</taxon>
        <taxon>Boletales</taxon>
        <taxon>Sclerodermatineae</taxon>
        <taxon>Pisolithaceae</taxon>
        <taxon>Pisolithus</taxon>
    </lineage>
</organism>
<dbReference type="HOGENOM" id="CLU_2892170_0_0_1"/>
<keyword evidence="2" id="KW-1185">Reference proteome</keyword>
<evidence type="ECO:0000313" key="1">
    <source>
        <dbReference type="EMBL" id="KIN98207.1"/>
    </source>
</evidence>
<dbReference type="AlphaFoldDB" id="A0A0C3IMN4"/>
<gene>
    <name evidence="1" type="ORF">M404DRAFT_1005570</name>
</gene>
<accession>A0A0C3IMN4</accession>
<proteinExistence type="predicted"/>
<reference evidence="1 2" key="1">
    <citation type="submission" date="2014-04" db="EMBL/GenBank/DDBJ databases">
        <authorList>
            <consortium name="DOE Joint Genome Institute"/>
            <person name="Kuo A."/>
            <person name="Kohler A."/>
            <person name="Costa M.D."/>
            <person name="Nagy L.G."/>
            <person name="Floudas D."/>
            <person name="Copeland A."/>
            <person name="Barry K.W."/>
            <person name="Cichocki N."/>
            <person name="Veneault-Fourrey C."/>
            <person name="LaButti K."/>
            <person name="Lindquist E.A."/>
            <person name="Lipzen A."/>
            <person name="Lundell T."/>
            <person name="Morin E."/>
            <person name="Murat C."/>
            <person name="Sun H."/>
            <person name="Tunlid A."/>
            <person name="Henrissat B."/>
            <person name="Grigoriev I.V."/>
            <person name="Hibbett D.S."/>
            <person name="Martin F."/>
            <person name="Nordberg H.P."/>
            <person name="Cantor M.N."/>
            <person name="Hua S.X."/>
        </authorList>
    </citation>
    <scope>NUCLEOTIDE SEQUENCE [LARGE SCALE GENOMIC DNA]</scope>
    <source>
        <strain evidence="1 2">Marx 270</strain>
    </source>
</reference>
<name>A0A0C3IMN4_PISTI</name>